<gene>
    <name evidence="1" type="ORF">EHUX00137_LOCUS33486</name>
</gene>
<proteinExistence type="predicted"/>
<reference evidence="1" key="1">
    <citation type="submission" date="2021-01" db="EMBL/GenBank/DDBJ databases">
        <authorList>
            <person name="Corre E."/>
            <person name="Pelletier E."/>
            <person name="Niang G."/>
            <person name="Scheremetjew M."/>
            <person name="Finn R."/>
            <person name="Kale V."/>
            <person name="Holt S."/>
            <person name="Cochrane G."/>
            <person name="Meng A."/>
            <person name="Brown T."/>
            <person name="Cohen L."/>
        </authorList>
    </citation>
    <scope>NUCLEOTIDE SEQUENCE</scope>
    <source>
        <strain evidence="1">379</strain>
    </source>
</reference>
<protein>
    <submittedName>
        <fullName evidence="1">Uncharacterized protein</fullName>
    </submittedName>
</protein>
<accession>A0A7S3T8V1</accession>
<sequence>MKVYSPSEGDECYVGYDGDGDGVSIDPTDGCQVDEETVAWWHMSDGRVLGVYDGRLIEYEPSTLAPLGLVVGYDELQGKKVVVVGSGVPDECVASTASVSQAVGMEGADCAEFEGEEQAVLLVDEETGGITVVQPNEDGSYWRKIVRNKMHRMREQRRVKAAAKWFKDKYGDDKDPEVLSSWGPYTSTVGQVYRKNDLALPAISTRALDSSIPK</sequence>
<organism evidence="1">
    <name type="scientific">Emiliania huxleyi</name>
    <name type="common">Coccolithophore</name>
    <name type="synonym">Pontosphaera huxleyi</name>
    <dbReference type="NCBI Taxonomy" id="2903"/>
    <lineage>
        <taxon>Eukaryota</taxon>
        <taxon>Haptista</taxon>
        <taxon>Haptophyta</taxon>
        <taxon>Prymnesiophyceae</taxon>
        <taxon>Isochrysidales</taxon>
        <taxon>Noelaerhabdaceae</taxon>
        <taxon>Emiliania</taxon>
    </lineage>
</organism>
<dbReference type="AlphaFoldDB" id="A0A7S3T8V1"/>
<dbReference type="EMBL" id="HBIR01042918">
    <property type="protein sequence ID" value="CAE0576056.1"/>
    <property type="molecule type" value="Transcribed_RNA"/>
</dbReference>
<name>A0A7S3T8V1_EMIHU</name>
<evidence type="ECO:0000313" key="1">
    <source>
        <dbReference type="EMBL" id="CAE0576056.1"/>
    </source>
</evidence>